<organism evidence="2 3">
    <name type="scientific">Halapricum desulfuricans</name>
    <dbReference type="NCBI Taxonomy" id="2841257"/>
    <lineage>
        <taxon>Archaea</taxon>
        <taxon>Methanobacteriati</taxon>
        <taxon>Methanobacteriota</taxon>
        <taxon>Stenosarchaea group</taxon>
        <taxon>Halobacteria</taxon>
        <taxon>Halobacteriales</taxon>
        <taxon>Haloarculaceae</taxon>
        <taxon>Halapricum</taxon>
    </lineage>
</organism>
<feature type="region of interest" description="Disordered" evidence="1">
    <location>
        <begin position="27"/>
        <end position="75"/>
    </location>
</feature>
<protein>
    <submittedName>
        <fullName evidence="2">Uncharacterized protein</fullName>
    </submittedName>
</protein>
<evidence type="ECO:0000313" key="3">
    <source>
        <dbReference type="Proteomes" id="UP000663305"/>
    </source>
</evidence>
<keyword evidence="2" id="KW-0614">Plasmid</keyword>
<sequence>MRGSPNRPRATNERECTCSKFGIGSSRIARSVSPRHSRVRRLPRRRPSRRAEPLGASATLPRAQYRPRQPQSAYPTEGTYVLQAYHSI</sequence>
<proteinExistence type="predicted"/>
<geneLocation type="plasmid" evidence="2 3">
    <name>pHSR-Bgl01</name>
</geneLocation>
<evidence type="ECO:0000256" key="1">
    <source>
        <dbReference type="SAM" id="MobiDB-lite"/>
    </source>
</evidence>
<name>A0A897NPP5_9EURY</name>
<dbReference type="Proteomes" id="UP000663305">
    <property type="component" value="Plasmid pHSR-Bgl01"/>
</dbReference>
<feature type="compositionally biased region" description="Basic residues" evidence="1">
    <location>
        <begin position="33"/>
        <end position="48"/>
    </location>
</feature>
<accession>A0A897NPP5</accession>
<gene>
    <name evidence="2" type="ORF">HSBGL_4031</name>
</gene>
<evidence type="ECO:0000313" key="2">
    <source>
        <dbReference type="EMBL" id="QSG13445.1"/>
    </source>
</evidence>
<dbReference type="AlphaFoldDB" id="A0A897NPP5"/>
<reference evidence="2" key="1">
    <citation type="submission" date="2020-11" db="EMBL/GenBank/DDBJ databases">
        <title>Carbohydrate-dependent, anaerobic sulfur respiration: A novel catabolism in halophilic archaea.</title>
        <authorList>
            <person name="Sorokin D.Y."/>
            <person name="Messina E."/>
            <person name="Smedile F."/>
            <person name="La Cono V."/>
            <person name="Hallsworth J.E."/>
            <person name="Yakimov M.M."/>
        </authorList>
    </citation>
    <scope>NUCLEOTIDE SEQUENCE</scope>
    <source>
        <strain evidence="2">HSR-Bgl</strain>
        <plasmid evidence="2">pHSR-Bgl01</plasmid>
    </source>
</reference>
<dbReference type="EMBL" id="CP064790">
    <property type="protein sequence ID" value="QSG13445.1"/>
    <property type="molecule type" value="Genomic_DNA"/>
</dbReference>